<proteinExistence type="predicted"/>
<dbReference type="AlphaFoldDB" id="M1ZAF6"/>
<evidence type="ECO:0000313" key="1">
    <source>
        <dbReference type="EMBL" id="CCQ90238.1"/>
    </source>
</evidence>
<evidence type="ECO:0000313" key="2">
    <source>
        <dbReference type="Proteomes" id="UP000011704"/>
    </source>
</evidence>
<protein>
    <recommendedName>
        <fullName evidence="3">STAS/SEC14 domain-containing protein</fullName>
    </recommendedName>
</protein>
<dbReference type="InterPro" id="IPR036513">
    <property type="entry name" value="STAS_dom_sf"/>
</dbReference>
<dbReference type="STRING" id="1266370.NITGR_260043"/>
<dbReference type="Pfam" id="PF11964">
    <property type="entry name" value="SpoIIAA-like"/>
    <property type="match status" value="1"/>
</dbReference>
<dbReference type="Gene3D" id="3.40.50.10600">
    <property type="entry name" value="SpoIIaa-like domains"/>
    <property type="match status" value="1"/>
</dbReference>
<gene>
    <name evidence="1" type="ORF">NITGR_260043</name>
</gene>
<dbReference type="HOGENOM" id="CLU_137390_3_0_0"/>
<dbReference type="InParanoid" id="M1ZAF6"/>
<dbReference type="OrthoDB" id="9811577at2"/>
<organism evidence="1 2">
    <name type="scientific">Nitrospina gracilis (strain 3/211)</name>
    <dbReference type="NCBI Taxonomy" id="1266370"/>
    <lineage>
        <taxon>Bacteria</taxon>
        <taxon>Pseudomonadati</taxon>
        <taxon>Nitrospinota/Tectimicrobiota group</taxon>
        <taxon>Nitrospinota</taxon>
        <taxon>Nitrospinia</taxon>
        <taxon>Nitrospinales</taxon>
        <taxon>Nitrospinaceae</taxon>
        <taxon>Nitrospina</taxon>
    </lineage>
</organism>
<name>M1ZAF6_NITG3</name>
<dbReference type="Proteomes" id="UP000011704">
    <property type="component" value="Unassembled WGS sequence"/>
</dbReference>
<dbReference type="SUPFAM" id="SSF52091">
    <property type="entry name" value="SpoIIaa-like"/>
    <property type="match status" value="1"/>
</dbReference>
<dbReference type="EMBL" id="CAQJ01000029">
    <property type="protein sequence ID" value="CCQ90238.1"/>
    <property type="molecule type" value="Genomic_DNA"/>
</dbReference>
<accession>M1ZAF6</accession>
<keyword evidence="2" id="KW-1185">Reference proteome</keyword>
<dbReference type="InterPro" id="IPR021866">
    <property type="entry name" value="SpoIIAA-like"/>
</dbReference>
<sequence length="122" mass="13898">MIAVEKLGENRVSLTLPEKIEASDFPAAAPEVDGLIERYGHIRLLLNLASLRRWDGWQALKEHISFVRAHHQHIQRIAVVVGPLWQRIAVRVMRVILHARVRVFEVTELEAARAWLQGDGGK</sequence>
<reference evidence="1 2" key="1">
    <citation type="journal article" date="2013" name="Front. Microbiol.">
        <title>The genome of Nitrospina gracilis illuminates the metabolism and evolution of the major marine nitrite oxidizer.</title>
        <authorList>
            <person name="Luecker S."/>
            <person name="Nowka B."/>
            <person name="Rattei T."/>
            <person name="Spieck E."/>
            <person name="and Daims H."/>
        </authorList>
    </citation>
    <scope>NUCLEOTIDE SEQUENCE [LARGE SCALE GENOMIC DNA]</scope>
    <source>
        <strain evidence="1 2">3/211</strain>
    </source>
</reference>
<dbReference type="RefSeq" id="WP_005007567.1">
    <property type="nucleotide sequence ID" value="NZ_HG422173.1"/>
</dbReference>
<dbReference type="InterPro" id="IPR038396">
    <property type="entry name" value="SpoIIAA-like_sf"/>
</dbReference>
<evidence type="ECO:0008006" key="3">
    <source>
        <dbReference type="Google" id="ProtNLM"/>
    </source>
</evidence>
<comment type="caution">
    <text evidence="1">The sequence shown here is derived from an EMBL/GenBank/DDBJ whole genome shotgun (WGS) entry which is preliminary data.</text>
</comment>